<dbReference type="Proteomes" id="UP000029998">
    <property type="component" value="Unassembled WGS sequence"/>
</dbReference>
<dbReference type="InterPro" id="IPR043502">
    <property type="entry name" value="DNA/RNA_pol_sf"/>
</dbReference>
<keyword evidence="4" id="KW-0808">Transferase</keyword>
<evidence type="ECO:0000313" key="4">
    <source>
        <dbReference type="EMBL" id="KGM56318.1"/>
    </source>
</evidence>
<dbReference type="STRING" id="1385517.N800_08975"/>
<comment type="caution">
    <text evidence="4">The sequence shown here is derived from an EMBL/GenBank/DDBJ whole genome shotgun (WGS) entry which is preliminary data.</text>
</comment>
<evidence type="ECO:0000259" key="3">
    <source>
        <dbReference type="Pfam" id="PF00817"/>
    </source>
</evidence>
<organism evidence="4 5">
    <name type="scientific">Lysobacter daejeonensis GH1-9</name>
    <dbReference type="NCBI Taxonomy" id="1385517"/>
    <lineage>
        <taxon>Bacteria</taxon>
        <taxon>Pseudomonadati</taxon>
        <taxon>Pseudomonadota</taxon>
        <taxon>Gammaproteobacteria</taxon>
        <taxon>Lysobacterales</taxon>
        <taxon>Lysobacteraceae</taxon>
        <taxon>Aerolutibacter</taxon>
    </lineage>
</organism>
<accession>A0A0A0F1X5</accession>
<reference evidence="4 5" key="1">
    <citation type="submission" date="2013-08" db="EMBL/GenBank/DDBJ databases">
        <title>Genome sequencing of Lysobacter.</title>
        <authorList>
            <person name="Zhang S."/>
            <person name="Wang G."/>
        </authorList>
    </citation>
    <scope>NUCLEOTIDE SEQUENCE [LARGE SCALE GENOMIC DNA]</scope>
    <source>
        <strain evidence="4 5">GH1-9</strain>
    </source>
</reference>
<protein>
    <submittedName>
        <fullName evidence="4">DNA repair nucleotidyltransferase</fullName>
    </submittedName>
</protein>
<name>A0A0A0F1X5_9GAMM</name>
<dbReference type="Gene3D" id="3.40.1170.60">
    <property type="match status" value="1"/>
</dbReference>
<feature type="domain" description="UmuC" evidence="3">
    <location>
        <begin position="25"/>
        <end position="150"/>
    </location>
</feature>
<dbReference type="InterPro" id="IPR043128">
    <property type="entry name" value="Rev_trsase/Diguanyl_cyclase"/>
</dbReference>
<dbReference type="RefSeq" id="WP_036133638.1">
    <property type="nucleotide sequence ID" value="NZ_AVPU01000001.1"/>
</dbReference>
<dbReference type="SUPFAM" id="SSF56672">
    <property type="entry name" value="DNA/RNA polymerases"/>
    <property type="match status" value="1"/>
</dbReference>
<dbReference type="PANTHER" id="PTHR35369">
    <property type="entry name" value="BLR3025 PROTEIN-RELATED"/>
    <property type="match status" value="1"/>
</dbReference>
<dbReference type="Gene3D" id="3.30.70.270">
    <property type="match status" value="1"/>
</dbReference>
<dbReference type="InterPro" id="IPR050356">
    <property type="entry name" value="SulA_CellDiv_inhibitor"/>
</dbReference>
<evidence type="ECO:0000256" key="2">
    <source>
        <dbReference type="ARBA" id="ARBA00022763"/>
    </source>
</evidence>
<dbReference type="OrthoDB" id="5298951at2"/>
<keyword evidence="2" id="KW-0227">DNA damage</keyword>
<dbReference type="GO" id="GO:0016740">
    <property type="term" value="F:transferase activity"/>
    <property type="evidence" value="ECO:0007669"/>
    <property type="project" value="UniProtKB-KW"/>
</dbReference>
<dbReference type="PANTHER" id="PTHR35369:SF2">
    <property type="entry name" value="BLR3025 PROTEIN"/>
    <property type="match status" value="1"/>
</dbReference>
<evidence type="ECO:0000256" key="1">
    <source>
        <dbReference type="ARBA" id="ARBA00010945"/>
    </source>
</evidence>
<keyword evidence="5" id="KW-1185">Reference proteome</keyword>
<dbReference type="EMBL" id="AVPU01000001">
    <property type="protein sequence ID" value="KGM56318.1"/>
    <property type="molecule type" value="Genomic_DNA"/>
</dbReference>
<sequence length="494" mass="54820">MHWACLLLPQLALDGVLRRHPAPHEPLALVTGPMQRRVLHAVNPAAKALGLRAGMGWAAAQALCTGFVTVEHDPEATERLRRLLAAWAYGFSSQVSTDLPHAIVLEVGGSLKLFGPWPRFEARLREELRALGIRHRITVAPNPQAARVLANVGDGLALDEEGLVAGLGRISLDRAGLDPAVATAFSRMGLRRLQQVFALPRDGLARRFTKDLLPWLDTLRGLQDAPLRHYRPPDRFDARIELEQEVESNQALLFPLRRLTADLAAFLAGRDGGVQRFVLRLEHDRRPDSEVVVGLLTAEREAAVLFELARGRLEQARVPAPVRGLRLLARELPPFVPARRDLFDPRPQQAVPWLQLRERLRARLGDGAVHGLAVQADHRPERAWRRLDGDVAMAAKAPAAGRPRTPLPAASTTAVSYMDSCPHLRPGWLLPEPQPLPDNGLRLLAGPERIESGWWDDEEARRDYYLVETAQGQQAWAWCPAGAHGPWTLHGWFA</sequence>
<gene>
    <name evidence="4" type="ORF">N800_08975</name>
</gene>
<proteinExistence type="inferred from homology"/>
<dbReference type="InterPro" id="IPR001126">
    <property type="entry name" value="UmuC"/>
</dbReference>
<dbReference type="CDD" id="cd03468">
    <property type="entry name" value="PolY_like"/>
    <property type="match status" value="1"/>
</dbReference>
<dbReference type="AlphaFoldDB" id="A0A0A0F1X5"/>
<dbReference type="eggNOG" id="COG0389">
    <property type="taxonomic scope" value="Bacteria"/>
</dbReference>
<evidence type="ECO:0000313" key="5">
    <source>
        <dbReference type="Proteomes" id="UP000029998"/>
    </source>
</evidence>
<comment type="similarity">
    <text evidence="1">Belongs to the DNA polymerase type-Y family.</text>
</comment>
<dbReference type="Pfam" id="PF00817">
    <property type="entry name" value="IMS"/>
    <property type="match status" value="1"/>
</dbReference>
<dbReference type="GO" id="GO:0006281">
    <property type="term" value="P:DNA repair"/>
    <property type="evidence" value="ECO:0007669"/>
    <property type="project" value="InterPro"/>
</dbReference>